<dbReference type="GO" id="GO:0016301">
    <property type="term" value="F:kinase activity"/>
    <property type="evidence" value="ECO:0007669"/>
    <property type="project" value="UniProtKB-KW"/>
</dbReference>
<dbReference type="GO" id="GO:0006796">
    <property type="term" value="P:phosphate-containing compound metabolic process"/>
    <property type="evidence" value="ECO:0007669"/>
    <property type="project" value="UniProtKB-ARBA"/>
</dbReference>
<protein>
    <submittedName>
        <fullName evidence="4">Ribokinase</fullName>
    </submittedName>
</protein>
<evidence type="ECO:0000256" key="2">
    <source>
        <dbReference type="ARBA" id="ARBA00022777"/>
    </source>
</evidence>
<gene>
    <name evidence="4" type="ORF">SAMN05660642_00533</name>
</gene>
<dbReference type="Proteomes" id="UP000198680">
    <property type="component" value="Unassembled WGS sequence"/>
</dbReference>
<dbReference type="InterPro" id="IPR029056">
    <property type="entry name" value="Ribokinase-like"/>
</dbReference>
<dbReference type="InterPro" id="IPR011611">
    <property type="entry name" value="PfkB_dom"/>
</dbReference>
<feature type="domain" description="Carbohydrate kinase PfkB" evidence="3">
    <location>
        <begin position="1"/>
        <end position="308"/>
    </location>
</feature>
<dbReference type="Pfam" id="PF00294">
    <property type="entry name" value="PfkB"/>
    <property type="match status" value="1"/>
</dbReference>
<dbReference type="STRING" id="1137991.SAMN05660642_00533"/>
<dbReference type="GO" id="GO:0005829">
    <property type="term" value="C:cytosol"/>
    <property type="evidence" value="ECO:0007669"/>
    <property type="project" value="TreeGrafter"/>
</dbReference>
<proteinExistence type="predicted"/>
<dbReference type="InterPro" id="IPR002139">
    <property type="entry name" value="Ribo/fructo_kinase"/>
</dbReference>
<sequence length="326" mass="32714">MADVVVLGQVGRDLVLRTPALPGPGGAVRVAERRELVGGKGADQAVALAQLGVPVALVGVVGDDPAGTQAVAQAAADGIDVSAVVRRRGAATALLVDLVEDGGVRRLLEDVPDAVLLTPDDVAAATDQIAAAQVVSLQLEQPGAAVVAALQRVPEGAVVAVDGAPEDDATRDAVLARADVVCADATEARQLAGRDLSGVDDARDAAAELLTAGARVVALRVGEEGDLVAWRAGPRFGVAAEELEVDPGWADGEVLVPLLGEEPVDPTGRGDAYVATLVATLLGGAPPEDAAWAASAAAALTAAHAGGRPQLDPGALGDVVRRVRRR</sequence>
<dbReference type="OrthoDB" id="7946249at2"/>
<dbReference type="PRINTS" id="PR00990">
    <property type="entry name" value="RIBOKINASE"/>
</dbReference>
<dbReference type="RefSeq" id="WP_091213818.1">
    <property type="nucleotide sequence ID" value="NZ_FNHE01000001.1"/>
</dbReference>
<reference evidence="5" key="1">
    <citation type="submission" date="2016-10" db="EMBL/GenBank/DDBJ databases">
        <authorList>
            <person name="Varghese N."/>
            <person name="Submissions S."/>
        </authorList>
    </citation>
    <scope>NUCLEOTIDE SEQUENCE [LARGE SCALE GENOMIC DNA]</scope>
    <source>
        <strain evidence="5">DSM 45419</strain>
    </source>
</reference>
<evidence type="ECO:0000256" key="1">
    <source>
        <dbReference type="ARBA" id="ARBA00022679"/>
    </source>
</evidence>
<organism evidence="4 5">
    <name type="scientific">Geodermatophilus siccatus</name>
    <dbReference type="NCBI Taxonomy" id="1137991"/>
    <lineage>
        <taxon>Bacteria</taxon>
        <taxon>Bacillati</taxon>
        <taxon>Actinomycetota</taxon>
        <taxon>Actinomycetes</taxon>
        <taxon>Geodermatophilales</taxon>
        <taxon>Geodermatophilaceae</taxon>
        <taxon>Geodermatophilus</taxon>
    </lineage>
</organism>
<keyword evidence="5" id="KW-1185">Reference proteome</keyword>
<dbReference type="EMBL" id="FNHE01000001">
    <property type="protein sequence ID" value="SDL63991.1"/>
    <property type="molecule type" value="Genomic_DNA"/>
</dbReference>
<evidence type="ECO:0000259" key="3">
    <source>
        <dbReference type="Pfam" id="PF00294"/>
    </source>
</evidence>
<dbReference type="PANTHER" id="PTHR10584">
    <property type="entry name" value="SUGAR KINASE"/>
    <property type="match status" value="1"/>
</dbReference>
<keyword evidence="1" id="KW-0808">Transferase</keyword>
<keyword evidence="2 4" id="KW-0418">Kinase</keyword>
<dbReference type="SUPFAM" id="SSF53613">
    <property type="entry name" value="Ribokinase-like"/>
    <property type="match status" value="1"/>
</dbReference>
<dbReference type="Gene3D" id="3.40.1190.20">
    <property type="match status" value="1"/>
</dbReference>
<name>A0A1G9LQH7_9ACTN</name>
<dbReference type="PANTHER" id="PTHR10584:SF166">
    <property type="entry name" value="RIBOKINASE"/>
    <property type="match status" value="1"/>
</dbReference>
<evidence type="ECO:0000313" key="5">
    <source>
        <dbReference type="Proteomes" id="UP000198680"/>
    </source>
</evidence>
<dbReference type="AlphaFoldDB" id="A0A1G9LQH7"/>
<evidence type="ECO:0000313" key="4">
    <source>
        <dbReference type="EMBL" id="SDL63991.1"/>
    </source>
</evidence>
<accession>A0A1G9LQH7</accession>